<organism evidence="2 3">
    <name type="scientific">Aeoliella straminimaris</name>
    <dbReference type="NCBI Taxonomy" id="2954799"/>
    <lineage>
        <taxon>Bacteria</taxon>
        <taxon>Pseudomonadati</taxon>
        <taxon>Planctomycetota</taxon>
        <taxon>Planctomycetia</taxon>
        <taxon>Pirellulales</taxon>
        <taxon>Lacipirellulaceae</taxon>
        <taxon>Aeoliella</taxon>
    </lineage>
</organism>
<gene>
    <name evidence="2" type="ORF">NG895_08125</name>
</gene>
<feature type="region of interest" description="Disordered" evidence="1">
    <location>
        <begin position="1"/>
        <end position="30"/>
    </location>
</feature>
<dbReference type="EMBL" id="JAMXLR010000026">
    <property type="protein sequence ID" value="MCO6043873.1"/>
    <property type="molecule type" value="Genomic_DNA"/>
</dbReference>
<proteinExistence type="predicted"/>
<dbReference type="AlphaFoldDB" id="A0A9X2JGS2"/>
<dbReference type="Proteomes" id="UP001155241">
    <property type="component" value="Unassembled WGS sequence"/>
</dbReference>
<comment type="caution">
    <text evidence="2">The sequence shown here is derived from an EMBL/GenBank/DDBJ whole genome shotgun (WGS) entry which is preliminary data.</text>
</comment>
<accession>A0A9X2JGS2</accession>
<reference evidence="2" key="1">
    <citation type="submission" date="2022-06" db="EMBL/GenBank/DDBJ databases">
        <title>Aeoliella straminimaris, a novel planctomycete from sediments.</title>
        <authorList>
            <person name="Vitorino I.R."/>
            <person name="Lage O.M."/>
        </authorList>
    </citation>
    <scope>NUCLEOTIDE SEQUENCE</scope>
    <source>
        <strain evidence="2">ICT_H6.2</strain>
    </source>
</reference>
<name>A0A9X2JGS2_9BACT</name>
<evidence type="ECO:0000256" key="1">
    <source>
        <dbReference type="SAM" id="MobiDB-lite"/>
    </source>
</evidence>
<dbReference type="RefSeq" id="WP_252851975.1">
    <property type="nucleotide sequence ID" value="NZ_JAMXLR010000026.1"/>
</dbReference>
<sequence>MSLYYSSSSRHSELGKFRRQRRPGMQHDGQRRFGNYRFELISMETSAPFKRTRYHLRIINDRNLRVAYLRDFPNQRLAFSAGEEWVAERELAIQEKKNS</sequence>
<evidence type="ECO:0000313" key="2">
    <source>
        <dbReference type="EMBL" id="MCO6043873.1"/>
    </source>
</evidence>
<protein>
    <submittedName>
        <fullName evidence="2">Uncharacterized protein</fullName>
    </submittedName>
</protein>
<evidence type="ECO:0000313" key="3">
    <source>
        <dbReference type="Proteomes" id="UP001155241"/>
    </source>
</evidence>
<keyword evidence="3" id="KW-1185">Reference proteome</keyword>